<evidence type="ECO:0000256" key="4">
    <source>
        <dbReference type="SAM" id="MobiDB-lite"/>
    </source>
</evidence>
<evidence type="ECO:0000259" key="5">
    <source>
        <dbReference type="Pfam" id="PF12770"/>
    </source>
</evidence>
<dbReference type="CDD" id="cd00200">
    <property type="entry name" value="WD40"/>
    <property type="match status" value="1"/>
</dbReference>
<dbReference type="RefSeq" id="WP_381301517.1">
    <property type="nucleotide sequence ID" value="NZ_JBHTEC010000002.1"/>
</dbReference>
<dbReference type="InterPro" id="IPR015943">
    <property type="entry name" value="WD40/YVTN_repeat-like_dom_sf"/>
</dbReference>
<evidence type="ECO:0000256" key="1">
    <source>
        <dbReference type="ARBA" id="ARBA00022574"/>
    </source>
</evidence>
<keyword evidence="1 3" id="KW-0853">WD repeat</keyword>
<dbReference type="Pfam" id="PF00400">
    <property type="entry name" value="WD40"/>
    <property type="match status" value="3"/>
</dbReference>
<evidence type="ECO:0000256" key="2">
    <source>
        <dbReference type="ARBA" id="ARBA00022737"/>
    </source>
</evidence>
<dbReference type="SUPFAM" id="SSF50978">
    <property type="entry name" value="WD40 repeat-like"/>
    <property type="match status" value="1"/>
</dbReference>
<dbReference type="InterPro" id="IPR036322">
    <property type="entry name" value="WD40_repeat_dom_sf"/>
</dbReference>
<protein>
    <submittedName>
        <fullName evidence="6">CHAT domain-containing protein</fullName>
    </submittedName>
</protein>
<reference evidence="7" key="1">
    <citation type="journal article" date="2019" name="Int. J. Syst. Evol. Microbiol.">
        <title>The Global Catalogue of Microorganisms (GCM) 10K type strain sequencing project: providing services to taxonomists for standard genome sequencing and annotation.</title>
        <authorList>
            <consortium name="The Broad Institute Genomics Platform"/>
            <consortium name="The Broad Institute Genome Sequencing Center for Infectious Disease"/>
            <person name="Wu L."/>
            <person name="Ma J."/>
        </authorList>
    </citation>
    <scope>NUCLEOTIDE SEQUENCE [LARGE SCALE GENOMIC DNA]</scope>
    <source>
        <strain evidence="7">CGMCC 4.7198</strain>
    </source>
</reference>
<gene>
    <name evidence="6" type="ORF">ACFQZP_39260</name>
</gene>
<feature type="repeat" description="WD" evidence="3">
    <location>
        <begin position="210"/>
        <end position="251"/>
    </location>
</feature>
<dbReference type="Proteomes" id="UP001596957">
    <property type="component" value="Unassembled WGS sequence"/>
</dbReference>
<dbReference type="PROSITE" id="PS50294">
    <property type="entry name" value="WD_REPEATS_REGION"/>
    <property type="match status" value="2"/>
</dbReference>
<dbReference type="Gene3D" id="2.130.10.10">
    <property type="entry name" value="YVTN repeat-like/Quinoprotein amine dehydrogenase"/>
    <property type="match status" value="2"/>
</dbReference>
<evidence type="ECO:0000313" key="6">
    <source>
        <dbReference type="EMBL" id="MFD0287573.1"/>
    </source>
</evidence>
<dbReference type="InterPro" id="IPR024983">
    <property type="entry name" value="CHAT_dom"/>
</dbReference>
<sequence length="401" mass="43268">MIAFTDERRRRRLVTATALADLLSVAAPMPRLVVLNSCQTAVGSDTDVFSSTAATLVRTVPAVVAMQFAVSDDAAAVFSRTFYQALLHNRGVDEAVRVGRIALTGWNVHTLEWVTPVLYLRSRDTHLFKIAALRTKPDLADSEREHRDTADGPVAESTSRGDIADPAAPAPEQARKRPSASAWPAIPPPPQPKSTASQRPRAAPEAALVLAGHTAAVSDVVFRPDGELLASCSLDRTVQLWDPVTGGRYRTLTGHTDYLTGLAFSPDGRMLASCAEERRVLLWDPVTGVRQPTLAQSGKLRALMGGARWDVGWSVAFSPDGGLLACACHDHTVRLWDPQTGSALHTLTGHTAPVRGGGVQPRRPAACQLRTRRDRPAVGSGHRHAAAHPRQMRRLRRHGGV</sequence>
<keyword evidence="2" id="KW-0677">Repeat</keyword>
<dbReference type="PROSITE" id="PS50082">
    <property type="entry name" value="WD_REPEATS_2"/>
    <property type="match status" value="3"/>
</dbReference>
<dbReference type="Pfam" id="PF12770">
    <property type="entry name" value="CHAT"/>
    <property type="match status" value="1"/>
</dbReference>
<feature type="region of interest" description="Disordered" evidence="4">
    <location>
        <begin position="371"/>
        <end position="401"/>
    </location>
</feature>
<feature type="region of interest" description="Disordered" evidence="4">
    <location>
        <begin position="138"/>
        <end position="205"/>
    </location>
</feature>
<evidence type="ECO:0000256" key="3">
    <source>
        <dbReference type="PROSITE-ProRule" id="PRU00221"/>
    </source>
</evidence>
<dbReference type="InterPro" id="IPR001680">
    <property type="entry name" value="WD40_rpt"/>
</dbReference>
<proteinExistence type="predicted"/>
<name>A0ABW2VT06_9ACTN</name>
<dbReference type="SMART" id="SM00320">
    <property type="entry name" value="WD40"/>
    <property type="match status" value="3"/>
</dbReference>
<accession>A0ABW2VT06</accession>
<feature type="compositionally biased region" description="Basic residues" evidence="4">
    <location>
        <begin position="381"/>
        <end position="401"/>
    </location>
</feature>
<comment type="caution">
    <text evidence="6">The sequence shown here is derived from an EMBL/GenBank/DDBJ whole genome shotgun (WGS) entry which is preliminary data.</text>
</comment>
<keyword evidence="7" id="KW-1185">Reference proteome</keyword>
<feature type="domain" description="CHAT" evidence="5">
    <location>
        <begin position="3"/>
        <end position="104"/>
    </location>
</feature>
<feature type="repeat" description="WD" evidence="3">
    <location>
        <begin position="252"/>
        <end position="284"/>
    </location>
</feature>
<feature type="repeat" description="WD" evidence="3">
    <location>
        <begin position="314"/>
        <end position="346"/>
    </location>
</feature>
<dbReference type="EMBL" id="JBHTEC010000002">
    <property type="protein sequence ID" value="MFD0287573.1"/>
    <property type="molecule type" value="Genomic_DNA"/>
</dbReference>
<evidence type="ECO:0000313" key="7">
    <source>
        <dbReference type="Proteomes" id="UP001596957"/>
    </source>
</evidence>
<feature type="compositionally biased region" description="Basic and acidic residues" evidence="4">
    <location>
        <begin position="138"/>
        <end position="150"/>
    </location>
</feature>
<organism evidence="6 7">
    <name type="scientific">Streptomyces lutosisoli</name>
    <dbReference type="NCBI Taxonomy" id="2665721"/>
    <lineage>
        <taxon>Bacteria</taxon>
        <taxon>Bacillati</taxon>
        <taxon>Actinomycetota</taxon>
        <taxon>Actinomycetes</taxon>
        <taxon>Kitasatosporales</taxon>
        <taxon>Streptomycetaceae</taxon>
        <taxon>Streptomyces</taxon>
    </lineage>
</organism>
<dbReference type="PANTHER" id="PTHR19848:SF8">
    <property type="entry name" value="F-BOX AND WD REPEAT DOMAIN CONTAINING 7"/>
    <property type="match status" value="1"/>
</dbReference>
<dbReference type="PANTHER" id="PTHR19848">
    <property type="entry name" value="WD40 REPEAT PROTEIN"/>
    <property type="match status" value="1"/>
</dbReference>